<sequence length="148" mass="17075">MTRELLALNHSLMIEMIRKCGKSNDEIINVLMEGNAESFQPFGEGIPDWETFIQYYESNPIKMKNAIYHGFKVTFLTKGALKMLLKIKFNLHEGEDFIDTGETLENMKLSFESHRELQEMISSNWRIIAKQQTSSTIAIKIQLANQSL</sequence>
<reference evidence="1 2" key="1">
    <citation type="journal article" date="2010" name="Int. J. Syst. Evol. Microbiol.">
        <title>Bacillus horneckiae sp. nov., isolated from a spacecraft-assembly clean room.</title>
        <authorList>
            <person name="Vaishampayan P."/>
            <person name="Probst A."/>
            <person name="Krishnamurthi S."/>
            <person name="Ghosh S."/>
            <person name="Osman S."/>
            <person name="McDowall A."/>
            <person name="Ruckmani A."/>
            <person name="Mayilraj S."/>
            <person name="Venkateswaran K."/>
        </authorList>
    </citation>
    <scope>NUCLEOTIDE SEQUENCE [LARGE SCALE GENOMIC DNA]</scope>
    <source>
        <strain evidence="2">1PO1SC</strain>
    </source>
</reference>
<dbReference type="AlphaFoldDB" id="A0A2N0ZC44"/>
<dbReference type="EMBL" id="PISD01000050">
    <property type="protein sequence ID" value="PKG27078.1"/>
    <property type="molecule type" value="Genomic_DNA"/>
</dbReference>
<evidence type="ECO:0000313" key="1">
    <source>
        <dbReference type="EMBL" id="PKG27078.1"/>
    </source>
</evidence>
<dbReference type="RefSeq" id="WP_066199056.1">
    <property type="nucleotide sequence ID" value="NZ_JAFDQP010000002.1"/>
</dbReference>
<proteinExistence type="predicted"/>
<organism evidence="1 2">
    <name type="scientific">Cytobacillus horneckiae</name>
    <dbReference type="NCBI Taxonomy" id="549687"/>
    <lineage>
        <taxon>Bacteria</taxon>
        <taxon>Bacillati</taxon>
        <taxon>Bacillota</taxon>
        <taxon>Bacilli</taxon>
        <taxon>Bacillales</taxon>
        <taxon>Bacillaceae</taxon>
        <taxon>Cytobacillus</taxon>
    </lineage>
</organism>
<evidence type="ECO:0000313" key="2">
    <source>
        <dbReference type="Proteomes" id="UP000233343"/>
    </source>
</evidence>
<name>A0A2N0ZC44_9BACI</name>
<keyword evidence="2" id="KW-1185">Reference proteome</keyword>
<dbReference type="Proteomes" id="UP000233343">
    <property type="component" value="Unassembled WGS sequence"/>
</dbReference>
<protein>
    <submittedName>
        <fullName evidence="1">Uncharacterized protein</fullName>
    </submittedName>
</protein>
<accession>A0A2N0ZC44</accession>
<gene>
    <name evidence="1" type="ORF">CWS20_20645</name>
</gene>
<comment type="caution">
    <text evidence="1">The sequence shown here is derived from an EMBL/GenBank/DDBJ whole genome shotgun (WGS) entry which is preliminary data.</text>
</comment>